<dbReference type="PANTHER" id="PTHR36927">
    <property type="entry name" value="BLR4337 PROTEIN"/>
    <property type="match status" value="1"/>
</dbReference>
<dbReference type="EMBL" id="CP002102">
    <property type="protein sequence ID" value="ADL01623.1"/>
    <property type="molecule type" value="Genomic_DNA"/>
</dbReference>
<feature type="domain" description="Acyltransferase 3" evidence="2">
    <location>
        <begin position="24"/>
        <end position="367"/>
    </location>
</feature>
<keyword evidence="3" id="KW-0808">Transferase</keyword>
<feature type="transmembrane region" description="Helical" evidence="1">
    <location>
        <begin position="27"/>
        <end position="46"/>
    </location>
</feature>
<dbReference type="eggNOG" id="COG1835">
    <property type="taxonomic scope" value="Bacteria"/>
</dbReference>
<keyword evidence="1" id="KW-0472">Membrane</keyword>
<feature type="transmembrane region" description="Helical" evidence="1">
    <location>
        <begin position="104"/>
        <end position="122"/>
    </location>
</feature>
<feature type="transmembrane region" description="Helical" evidence="1">
    <location>
        <begin position="315"/>
        <end position="340"/>
    </location>
</feature>
<dbReference type="GO" id="GO:0016747">
    <property type="term" value="F:acyltransferase activity, transferring groups other than amino-acyl groups"/>
    <property type="evidence" value="ECO:0007669"/>
    <property type="project" value="InterPro"/>
</dbReference>
<evidence type="ECO:0000313" key="3">
    <source>
        <dbReference type="EMBL" id="ADL01623.1"/>
    </source>
</evidence>
<feature type="transmembrane region" description="Helical" evidence="1">
    <location>
        <begin position="286"/>
        <end position="308"/>
    </location>
</feature>
<dbReference type="Pfam" id="PF01757">
    <property type="entry name" value="Acyl_transf_3"/>
    <property type="match status" value="1"/>
</dbReference>
<sequence>MDRAGPVDHRRGVTPAAANVRRLDLDWIRVSAFGLLILYHVGLAYAPYDWHVHSRHTFEWMREGVLVTNPWRLTLLFLVSGAALRFMTARRTAGQVARARAERLIPPLLFGTLVLVPIQSWIEALDKGGWSGNFAGWWWHEFSLSGLADGIPINHLWFIVYIAAYSAVVVLLMTRPTLLARLEAGLLPLLSGWRVVVVPMAYLIVIRLAVFPLIGVTNTLGHDWYNHALSLGAFLFGFLVVRQDAVWRDLERYRWVGLGIACLALPVMMLQTAHPGGGAFGGVPRNLVFAIDQWAVISAILGFGSLYLRRADSRVLRYLSDAVFTCYLAHQTILVVAVWLIGPLGWAAPLEAAALTILTIGGSLLIYEIVRRIPLIRPIWGLKPAAVGHPVAGTVPVARPDKAV</sequence>
<feature type="transmembrane region" description="Helical" evidence="1">
    <location>
        <begin position="224"/>
        <end position="241"/>
    </location>
</feature>
<feature type="transmembrane region" description="Helical" evidence="1">
    <location>
        <begin position="195"/>
        <end position="218"/>
    </location>
</feature>
<feature type="transmembrane region" description="Helical" evidence="1">
    <location>
        <begin position="66"/>
        <end position="84"/>
    </location>
</feature>
<name>D9QK38_BRESC</name>
<proteinExistence type="predicted"/>
<reference evidence="4" key="1">
    <citation type="journal article" date="2011" name="J. Bacteriol.">
        <title>Genome sequences of eight morphologically diverse alphaproteobacteria.</title>
        <authorList>
            <consortium name="US DOE Joint Genome Institute"/>
            <person name="Brown P.J."/>
            <person name="Kysela D.T."/>
            <person name="Buechlein A."/>
            <person name="Hemmerich C."/>
            <person name="Brun Y.V."/>
        </authorList>
    </citation>
    <scope>NUCLEOTIDE SEQUENCE [LARGE SCALE GENOMIC DNA]</scope>
    <source>
        <strain evidence="4">ATCC 15264 / DSM 4735 / LMG 14903 / NBRC 16000 / CB 81</strain>
    </source>
</reference>
<dbReference type="STRING" id="633149.Bresu_2313"/>
<dbReference type="AlphaFoldDB" id="D9QK38"/>
<dbReference type="HOGENOM" id="CLU_036182_0_0_5"/>
<feature type="transmembrane region" description="Helical" evidence="1">
    <location>
        <begin position="346"/>
        <end position="367"/>
    </location>
</feature>
<dbReference type="Proteomes" id="UP000002696">
    <property type="component" value="Chromosome"/>
</dbReference>
<evidence type="ECO:0000313" key="4">
    <source>
        <dbReference type="Proteomes" id="UP000002696"/>
    </source>
</evidence>
<dbReference type="PANTHER" id="PTHR36927:SF3">
    <property type="entry name" value="GLUCANS BIOSYNTHESIS PROTEIN C"/>
    <property type="match status" value="1"/>
</dbReference>
<protein>
    <submittedName>
        <fullName evidence="3">Acetyltransferase</fullName>
    </submittedName>
</protein>
<feature type="transmembrane region" description="Helical" evidence="1">
    <location>
        <begin position="155"/>
        <end position="174"/>
    </location>
</feature>
<dbReference type="InParanoid" id="D9QK38"/>
<evidence type="ECO:0000256" key="1">
    <source>
        <dbReference type="SAM" id="Phobius"/>
    </source>
</evidence>
<dbReference type="KEGG" id="bsb:Bresu_2313"/>
<keyword evidence="4" id="KW-1185">Reference proteome</keyword>
<gene>
    <name evidence="3" type="ordered locus">Bresu_2313</name>
</gene>
<dbReference type="InterPro" id="IPR002656">
    <property type="entry name" value="Acyl_transf_3_dom"/>
</dbReference>
<feature type="transmembrane region" description="Helical" evidence="1">
    <location>
        <begin position="253"/>
        <end position="274"/>
    </location>
</feature>
<evidence type="ECO:0000259" key="2">
    <source>
        <dbReference type="Pfam" id="PF01757"/>
    </source>
</evidence>
<dbReference type="InterPro" id="IPR050623">
    <property type="entry name" value="Glucan_succinyl_AcylTrfase"/>
</dbReference>
<organism evidence="3 4">
    <name type="scientific">Brevundimonas subvibrioides (strain ATCC 15264 / DSM 4735 / LMG 14903 / NBRC 16000 / CB 81)</name>
    <name type="common">Caulobacter subvibrioides</name>
    <dbReference type="NCBI Taxonomy" id="633149"/>
    <lineage>
        <taxon>Bacteria</taxon>
        <taxon>Pseudomonadati</taxon>
        <taxon>Pseudomonadota</taxon>
        <taxon>Alphaproteobacteria</taxon>
        <taxon>Caulobacterales</taxon>
        <taxon>Caulobacteraceae</taxon>
        <taxon>Brevundimonas</taxon>
    </lineage>
</organism>
<keyword evidence="1" id="KW-0812">Transmembrane</keyword>
<dbReference type="FunCoup" id="D9QK38">
    <property type="interactions" value="4"/>
</dbReference>
<keyword evidence="1" id="KW-1133">Transmembrane helix</keyword>
<accession>D9QK38</accession>